<accession>A0ABR7QXV3</accession>
<evidence type="ECO:0000259" key="5">
    <source>
        <dbReference type="PROSITE" id="PS52004"/>
    </source>
</evidence>
<evidence type="ECO:0000256" key="2">
    <source>
        <dbReference type="ARBA" id="ARBA00008467"/>
    </source>
</evidence>
<dbReference type="Pfam" id="PF02801">
    <property type="entry name" value="Ketoacyl-synt_C"/>
    <property type="match status" value="1"/>
</dbReference>
<evidence type="ECO:0000256" key="4">
    <source>
        <dbReference type="RuleBase" id="RU003694"/>
    </source>
</evidence>
<evidence type="ECO:0000256" key="1">
    <source>
        <dbReference type="ARBA" id="ARBA00005189"/>
    </source>
</evidence>
<feature type="domain" description="Ketosynthase family 3 (KS3)" evidence="5">
    <location>
        <begin position="1"/>
        <end position="381"/>
    </location>
</feature>
<keyword evidence="3 4" id="KW-0808">Transferase</keyword>
<keyword evidence="7" id="KW-1185">Reference proteome</keyword>
<comment type="similarity">
    <text evidence="2 4">Belongs to the thiolase-like superfamily. Beta-ketoacyl-ACP synthases family.</text>
</comment>
<dbReference type="InterPro" id="IPR020841">
    <property type="entry name" value="PKS_Beta-ketoAc_synthase_dom"/>
</dbReference>
<protein>
    <recommendedName>
        <fullName evidence="5">Ketosynthase family 3 (KS3) domain-containing protein</fullName>
    </recommendedName>
</protein>
<evidence type="ECO:0000313" key="6">
    <source>
        <dbReference type="EMBL" id="MBC9130920.1"/>
    </source>
</evidence>
<name>A0ABR7QXV3_9GAMM</name>
<dbReference type="InterPro" id="IPR014030">
    <property type="entry name" value="Ketoacyl_synth_N"/>
</dbReference>
<reference evidence="6 7" key="1">
    <citation type="submission" date="2020-06" db="EMBL/GenBank/DDBJ databases">
        <title>Frischella cerana isolated from Apis cerana gut homogenate.</title>
        <authorList>
            <person name="Wolter L.A."/>
            <person name="Suenami S."/>
            <person name="Miyazaki R."/>
        </authorList>
    </citation>
    <scope>NUCLEOTIDE SEQUENCE [LARGE SCALE GENOMIC DNA]</scope>
    <source>
        <strain evidence="6 7">Ac13</strain>
    </source>
</reference>
<evidence type="ECO:0000256" key="3">
    <source>
        <dbReference type="ARBA" id="ARBA00022679"/>
    </source>
</evidence>
<dbReference type="InterPro" id="IPR000794">
    <property type="entry name" value="Beta-ketoacyl_synthase"/>
</dbReference>
<dbReference type="PANTHER" id="PTHR11712:SF347">
    <property type="entry name" value="BETA KETOACYL-ACYL CARRIER PROTEIN SYNTHASE"/>
    <property type="match status" value="1"/>
</dbReference>
<dbReference type="SUPFAM" id="SSF53901">
    <property type="entry name" value="Thiolase-like"/>
    <property type="match status" value="1"/>
</dbReference>
<dbReference type="Proteomes" id="UP000651208">
    <property type="component" value="Unassembled WGS sequence"/>
</dbReference>
<evidence type="ECO:0000313" key="7">
    <source>
        <dbReference type="Proteomes" id="UP000651208"/>
    </source>
</evidence>
<comment type="caution">
    <text evidence="6">The sequence shown here is derived from an EMBL/GenBank/DDBJ whole genome shotgun (WGS) entry which is preliminary data.</text>
</comment>
<sequence>MKKIYINGFSAICAQGDGCQTIVANMMSRPKSPQLRSLHFDNEIKQIYYFPAFDKNRLTLREIVDKIAKQILVTLHACHWCESQLDEIPIFLASTSFSLSSHEIRFFNIEQERLAQACHDQPFSLSEITEQLKLKWPALSVINIATSCTSGSNALLYAQRYIRQGLIKRALVVGFEAFNSVTLEGFYSLGLLTAKFNSPFSPNSDGLILGEGVGCIAISDRPNPDHYNQFILHDGKNECDIGNITTTDPKVVAKLINDTLTQTGINPFEIVAIKPHATGSPVNDNVEQQSIAATFISEPPLLFFKSYLGHTLGASGVLETIMLLLIFQSQRMPILPHYQDNEGDVEDKFSGKKVLTALPSGYYLLNCLGFGGNNTTLILEITN</sequence>
<dbReference type="Gene3D" id="3.40.47.10">
    <property type="match status" value="2"/>
</dbReference>
<dbReference type="InterPro" id="IPR014031">
    <property type="entry name" value="Ketoacyl_synth_C"/>
</dbReference>
<dbReference type="PANTHER" id="PTHR11712">
    <property type="entry name" value="POLYKETIDE SYNTHASE-RELATED"/>
    <property type="match status" value="1"/>
</dbReference>
<gene>
    <name evidence="6" type="ORF">FcAc13_06305</name>
</gene>
<dbReference type="InterPro" id="IPR016039">
    <property type="entry name" value="Thiolase-like"/>
</dbReference>
<proteinExistence type="inferred from homology"/>
<dbReference type="EMBL" id="JABURY010000015">
    <property type="protein sequence ID" value="MBC9130920.1"/>
    <property type="molecule type" value="Genomic_DNA"/>
</dbReference>
<dbReference type="Pfam" id="PF00109">
    <property type="entry name" value="ketoacyl-synt"/>
    <property type="match status" value="1"/>
</dbReference>
<comment type="pathway">
    <text evidence="1">Lipid metabolism.</text>
</comment>
<dbReference type="PROSITE" id="PS52004">
    <property type="entry name" value="KS3_2"/>
    <property type="match status" value="1"/>
</dbReference>
<organism evidence="6 7">
    <name type="scientific">Frischella japonica</name>
    <dbReference type="NCBI Taxonomy" id="2741544"/>
    <lineage>
        <taxon>Bacteria</taxon>
        <taxon>Pseudomonadati</taxon>
        <taxon>Pseudomonadota</taxon>
        <taxon>Gammaproteobacteria</taxon>
        <taxon>Orbales</taxon>
        <taxon>Orbaceae</taxon>
        <taxon>Frischella</taxon>
    </lineage>
</organism>
<dbReference type="RefSeq" id="WP_187755364.1">
    <property type="nucleotide sequence ID" value="NZ_JABURY010000015.1"/>
</dbReference>